<gene>
    <name evidence="3" type="ORF">D7D52_09060</name>
</gene>
<accession>A0A386Z8P5</accession>
<organism evidence="3 4">
    <name type="scientific">Nocardia yunnanensis</name>
    <dbReference type="NCBI Taxonomy" id="2382165"/>
    <lineage>
        <taxon>Bacteria</taxon>
        <taxon>Bacillati</taxon>
        <taxon>Actinomycetota</taxon>
        <taxon>Actinomycetes</taxon>
        <taxon>Mycobacteriales</taxon>
        <taxon>Nocardiaceae</taxon>
        <taxon>Nocardia</taxon>
    </lineage>
</organism>
<evidence type="ECO:0000313" key="3">
    <source>
        <dbReference type="EMBL" id="AYF73988.1"/>
    </source>
</evidence>
<feature type="compositionally biased region" description="Low complexity" evidence="1">
    <location>
        <begin position="341"/>
        <end position="364"/>
    </location>
</feature>
<dbReference type="InterPro" id="IPR003615">
    <property type="entry name" value="HNH_nuc"/>
</dbReference>
<dbReference type="Proteomes" id="UP000267164">
    <property type="component" value="Chromosome"/>
</dbReference>
<dbReference type="OrthoDB" id="5244772at2"/>
<reference evidence="3 4" key="1">
    <citation type="submission" date="2018-09" db="EMBL/GenBank/DDBJ databases">
        <title>Nocardia yunnanensis sp. nov., an actinomycete isolated from a soil sample.</title>
        <authorList>
            <person name="Zhang J."/>
        </authorList>
    </citation>
    <scope>NUCLEOTIDE SEQUENCE [LARGE SCALE GENOMIC DNA]</scope>
    <source>
        <strain evidence="3 4">CFHS0054</strain>
    </source>
</reference>
<keyword evidence="3" id="KW-0378">Hydrolase</keyword>
<dbReference type="InterPro" id="IPR003870">
    <property type="entry name" value="DUF222"/>
</dbReference>
<keyword evidence="3" id="KW-0255">Endonuclease</keyword>
<protein>
    <submittedName>
        <fullName evidence="3">HNH endonuclease</fullName>
    </submittedName>
</protein>
<dbReference type="CDD" id="cd00085">
    <property type="entry name" value="HNHc"/>
    <property type="match status" value="1"/>
</dbReference>
<keyword evidence="3" id="KW-0540">Nuclease</keyword>
<evidence type="ECO:0000259" key="2">
    <source>
        <dbReference type="Pfam" id="PF02720"/>
    </source>
</evidence>
<feature type="region of interest" description="Disordered" evidence="1">
    <location>
        <begin position="341"/>
        <end position="366"/>
    </location>
</feature>
<name>A0A386Z8P5_9NOCA</name>
<dbReference type="KEGG" id="nyu:D7D52_09060"/>
<keyword evidence="4" id="KW-1185">Reference proteome</keyword>
<evidence type="ECO:0000313" key="4">
    <source>
        <dbReference type="Proteomes" id="UP000267164"/>
    </source>
</evidence>
<evidence type="ECO:0000256" key="1">
    <source>
        <dbReference type="SAM" id="MobiDB-lite"/>
    </source>
</evidence>
<dbReference type="Pfam" id="PF02720">
    <property type="entry name" value="DUF222"/>
    <property type="match status" value="1"/>
</dbReference>
<dbReference type="GO" id="GO:0004519">
    <property type="term" value="F:endonuclease activity"/>
    <property type="evidence" value="ECO:0007669"/>
    <property type="project" value="UniProtKB-KW"/>
</dbReference>
<dbReference type="EMBL" id="CP032568">
    <property type="protein sequence ID" value="AYF73988.1"/>
    <property type="molecule type" value="Genomic_DNA"/>
</dbReference>
<feature type="domain" description="DUF222" evidence="2">
    <location>
        <begin position="44"/>
        <end position="317"/>
    </location>
</feature>
<proteinExistence type="predicted"/>
<sequence>MIEGMGDIADEIATAQAVVARLRVVHSQVAAWQAEEVSLMTALYHLRREQQLECGVAYLQAGESTATEIGIALKVSQRSADELIELGLGLQNRYPATRDAFADGRIDLARVRAISKVLTNASDGVLDTLEAKVAAYAEKVEPARVRRTANRWIKEVDPAGQAERRKDAEADRYVTVTAADNGTAVVDAVLPAAGGEAVFERLREMALSQVCGKDPRTTNQRRADALVALADGTGRLVCQCGREDCPRAITGEVPVPRKALVQVGVSAETLAGLQDNPALLAGFGAIDADLARQIARHARFEIITDTTAATAVTGETTTATAATAVTGETTTATAATAAVTGETATATTESAPAATESAPATTGGVEKAGTAAELRYRPGARIARRARAIDGSCRAPGCQVPAAASDLDHQDRFDHTNPAQGGRTTEANLGARCRRHHRLKTLADNHANGWTVIHHPDRRVEWRTPTGESDITTPEGPDYLFPATPVPPVTAAGVPDAEPLGSVFDPGVAATDLIEMVMAYTTPSQRKAARRARNNK</sequence>
<dbReference type="AlphaFoldDB" id="A0A386Z8P5"/>